<keyword evidence="12 16" id="KW-0238">DNA-binding</keyword>
<evidence type="ECO:0000256" key="16">
    <source>
        <dbReference type="RuleBase" id="RU004460"/>
    </source>
</evidence>
<dbReference type="Proteomes" id="UP001078443">
    <property type="component" value="Unassembled WGS sequence"/>
</dbReference>
<gene>
    <name evidence="16 21" type="primary">polA</name>
    <name evidence="21" type="ORF">OW763_12000</name>
</gene>
<evidence type="ECO:0000256" key="3">
    <source>
        <dbReference type="ARBA" id="ARBA00020311"/>
    </source>
</evidence>
<feature type="domain" description="DNA-directed DNA polymerase family A palm" evidence="20">
    <location>
        <begin position="639"/>
        <end position="846"/>
    </location>
</feature>
<comment type="catalytic activity">
    <reaction evidence="14 16">
        <text>DNA(n) + a 2'-deoxyribonucleoside 5'-triphosphate = DNA(n+1) + diphosphate</text>
        <dbReference type="Rhea" id="RHEA:22508"/>
        <dbReference type="Rhea" id="RHEA-COMP:17339"/>
        <dbReference type="Rhea" id="RHEA-COMP:17340"/>
        <dbReference type="ChEBI" id="CHEBI:33019"/>
        <dbReference type="ChEBI" id="CHEBI:61560"/>
        <dbReference type="ChEBI" id="CHEBI:173112"/>
        <dbReference type="EC" id="2.7.7.7"/>
    </reaction>
</comment>
<dbReference type="Gene3D" id="3.40.50.1010">
    <property type="entry name" value="5'-nuclease"/>
    <property type="match status" value="1"/>
</dbReference>
<dbReference type="PROSITE" id="PS00447">
    <property type="entry name" value="DNA_POLYMERASE_A"/>
    <property type="match status" value="1"/>
</dbReference>
<dbReference type="CDD" id="cd08637">
    <property type="entry name" value="DNA_pol_A_pol_I_C"/>
    <property type="match status" value="1"/>
</dbReference>
<dbReference type="Pfam" id="PF22619">
    <property type="entry name" value="DNA_polI_exo1"/>
    <property type="match status" value="1"/>
</dbReference>
<dbReference type="GO" id="GO:0003887">
    <property type="term" value="F:DNA-directed DNA polymerase activity"/>
    <property type="evidence" value="ECO:0007669"/>
    <property type="project" value="UniProtKB-EC"/>
</dbReference>
<dbReference type="Gene3D" id="1.20.1060.10">
    <property type="entry name" value="Taq DNA Polymerase, Chain T, domain 4"/>
    <property type="match status" value="1"/>
</dbReference>
<dbReference type="InterPro" id="IPR020045">
    <property type="entry name" value="DNA_polI_H3TH"/>
</dbReference>
<dbReference type="NCBIfam" id="NF004397">
    <property type="entry name" value="PRK05755.1"/>
    <property type="match status" value="1"/>
</dbReference>
<evidence type="ECO:0000256" key="17">
    <source>
        <dbReference type="SAM" id="Coils"/>
    </source>
</evidence>
<dbReference type="EMBL" id="JAPQER010000005">
    <property type="protein sequence ID" value="MCY6485062.1"/>
    <property type="molecule type" value="Genomic_DNA"/>
</dbReference>
<reference evidence="21" key="1">
    <citation type="submission" date="2022-12" db="EMBL/GenBank/DDBJ databases">
        <authorList>
            <person name="Wang J."/>
        </authorList>
    </citation>
    <scope>NUCLEOTIDE SEQUENCE</scope>
    <source>
        <strain evidence="21">HY-45-18</strain>
    </source>
</reference>
<dbReference type="InterPro" id="IPR054690">
    <property type="entry name" value="DNA_polI_exonuclease"/>
</dbReference>
<evidence type="ECO:0000256" key="12">
    <source>
        <dbReference type="ARBA" id="ARBA00023125"/>
    </source>
</evidence>
<dbReference type="SMART" id="SM00279">
    <property type="entry name" value="HhH2"/>
    <property type="match status" value="1"/>
</dbReference>
<dbReference type="NCBIfam" id="TIGR00593">
    <property type="entry name" value="pola"/>
    <property type="match status" value="1"/>
</dbReference>
<evidence type="ECO:0000256" key="13">
    <source>
        <dbReference type="ARBA" id="ARBA00023204"/>
    </source>
</evidence>
<dbReference type="InterPro" id="IPR043502">
    <property type="entry name" value="DNA/RNA_pol_sf"/>
</dbReference>
<proteinExistence type="inferred from homology"/>
<feature type="domain" description="5'-3' exonuclease" evidence="19">
    <location>
        <begin position="2"/>
        <end position="263"/>
    </location>
</feature>
<dbReference type="InterPro" id="IPR036397">
    <property type="entry name" value="RNaseH_sf"/>
</dbReference>
<accession>A0ABT4D330</accession>
<dbReference type="InterPro" id="IPR018320">
    <property type="entry name" value="DNA_polymerase_1"/>
</dbReference>
<dbReference type="SMART" id="SM00474">
    <property type="entry name" value="35EXOc"/>
    <property type="match status" value="1"/>
</dbReference>
<evidence type="ECO:0000256" key="15">
    <source>
        <dbReference type="NCBIfam" id="TIGR00593"/>
    </source>
</evidence>
<dbReference type="CDD" id="cd06140">
    <property type="entry name" value="DNA_polA_I_Bacillus_like_exo"/>
    <property type="match status" value="1"/>
</dbReference>
<keyword evidence="10" id="KW-0269">Exonuclease</keyword>
<dbReference type="SUPFAM" id="SSF56672">
    <property type="entry name" value="DNA/RNA polymerases"/>
    <property type="match status" value="1"/>
</dbReference>
<dbReference type="InterPro" id="IPR008918">
    <property type="entry name" value="HhH2"/>
</dbReference>
<evidence type="ECO:0000256" key="9">
    <source>
        <dbReference type="ARBA" id="ARBA00022801"/>
    </source>
</evidence>
<evidence type="ECO:0000256" key="11">
    <source>
        <dbReference type="ARBA" id="ARBA00022932"/>
    </source>
</evidence>
<dbReference type="PANTHER" id="PTHR10133:SF27">
    <property type="entry name" value="DNA POLYMERASE NU"/>
    <property type="match status" value="1"/>
</dbReference>
<comment type="similarity">
    <text evidence="1 16">Belongs to the DNA polymerase type-A family.</text>
</comment>
<dbReference type="EC" id="2.7.7.7" evidence="2 15"/>
<evidence type="ECO:0000256" key="5">
    <source>
        <dbReference type="ARBA" id="ARBA00022695"/>
    </source>
</evidence>
<dbReference type="InterPro" id="IPR029060">
    <property type="entry name" value="PIN-like_dom_sf"/>
</dbReference>
<evidence type="ECO:0000313" key="22">
    <source>
        <dbReference type="Proteomes" id="UP001078443"/>
    </source>
</evidence>
<keyword evidence="4 16" id="KW-0808">Transferase</keyword>
<dbReference type="SUPFAM" id="SSF88723">
    <property type="entry name" value="PIN domain-like"/>
    <property type="match status" value="1"/>
</dbReference>
<dbReference type="Pfam" id="PF02739">
    <property type="entry name" value="5_3_exonuc_N"/>
    <property type="match status" value="1"/>
</dbReference>
<evidence type="ECO:0000259" key="18">
    <source>
        <dbReference type="SMART" id="SM00474"/>
    </source>
</evidence>
<evidence type="ECO:0000256" key="8">
    <source>
        <dbReference type="ARBA" id="ARBA00022763"/>
    </source>
</evidence>
<dbReference type="InterPro" id="IPR019760">
    <property type="entry name" value="DNA-dir_DNA_pol_A_CS"/>
</dbReference>
<evidence type="ECO:0000256" key="2">
    <source>
        <dbReference type="ARBA" id="ARBA00012417"/>
    </source>
</evidence>
<dbReference type="SUPFAM" id="SSF53098">
    <property type="entry name" value="Ribonuclease H-like"/>
    <property type="match status" value="1"/>
</dbReference>
<evidence type="ECO:0000259" key="20">
    <source>
        <dbReference type="SMART" id="SM00482"/>
    </source>
</evidence>
<dbReference type="Gene3D" id="3.30.420.10">
    <property type="entry name" value="Ribonuclease H-like superfamily/Ribonuclease H"/>
    <property type="match status" value="1"/>
</dbReference>
<sequence length="882" mass="101416">MGKEKLLILDGHSLMYRAFFALPQFTNSEGIHTNAVYGFIKMLLKMKEEIKPDYIVIAFDKKAPTFRHKEYEDYKAGRAKMPSELNEQFPIVKELLQMLAINIFEIDGFEADDLIGTLSKFADEKDIEVFIVTGDRDALQLATDNVKVVINKKGMSEVEIYDKNKMIEEYGVTPTQFIDVKGLMGDKSDNIPGVPGIGQKTAYKLIKEYGSVESVLENIENISGKKMKENLTEYREQAVFSKRLATIMTEVPIDIDLDEIKSKKDYNSEGVRELFKKLEFKSLFDKIVENSEEVNNQDEDKKEEVNEDIDVDYEYIENSKDLSDLTNKLDKTIYIKFEFNDGNIYSKVEFSKIYINSNDKVYVLDIEKMNEEDASRVVNILKIIFEDEKIKKVCHDAKMAYIVCNKHNIDFKGVKFDTKIAAYLIEPSSKDYILKDMIAAKFKANLSGNDDEIKIKEAFYIKEIYEELEEKIKNLDMEKLLYEIELPLVGALAAMECEGFKIDKQKLVELGKEFKIKIESLEKEIFELADEEFNIKSPKQLGKILFEKMDLPVVKKTKTGYSTNAEVLEKLKDKSTIIPKIIEYRQITKLDSTYVTGLKKVIDEDGKIHSSFNQTVTTTGRLSSTEPNLQNIPIKYEMGREIRRVFVANNEDSVILSADYSQIELRVLAHIAGDENLIDAFKHHSDIHTKTASEVFKVPVDEVTSTMRSNAKAVNFGIVYGIGAFSLAKDINVSRKEAKEYIDTYFERYPSVREYIDNIISQAEKTGYVTTIMNRRRFIPEIQSRNKMIRSFGERLAMNTPIQGSAADIIKLAMINVYKEIIKRNLKTSLILQVHDELILNVYKDELEEVENIVRNEMEKVIDISVPLEVDVNIGETWYEAK</sequence>
<keyword evidence="6 16" id="KW-0235">DNA replication</keyword>
<dbReference type="RefSeq" id="WP_268041387.1">
    <property type="nucleotide sequence ID" value="NZ_JAPQER010000005.1"/>
</dbReference>
<dbReference type="Gene3D" id="3.30.70.370">
    <property type="match status" value="1"/>
</dbReference>
<protein>
    <recommendedName>
        <fullName evidence="3 15">DNA polymerase I</fullName>
        <ecNumber evidence="2 15">2.7.7.7</ecNumber>
    </recommendedName>
</protein>
<evidence type="ECO:0000256" key="14">
    <source>
        <dbReference type="ARBA" id="ARBA00049244"/>
    </source>
</evidence>
<dbReference type="Pfam" id="PF01367">
    <property type="entry name" value="5_3_exonuc"/>
    <property type="match status" value="1"/>
</dbReference>
<keyword evidence="9" id="KW-0378">Hydrolase</keyword>
<dbReference type="SMART" id="SM00475">
    <property type="entry name" value="53EXOc"/>
    <property type="match status" value="1"/>
</dbReference>
<dbReference type="InterPro" id="IPR012337">
    <property type="entry name" value="RNaseH-like_sf"/>
</dbReference>
<dbReference type="InterPro" id="IPR036279">
    <property type="entry name" value="5-3_exonuclease_C_sf"/>
</dbReference>
<keyword evidence="5 16" id="KW-0548">Nucleotidyltransferase</keyword>
<dbReference type="SMART" id="SM00482">
    <property type="entry name" value="POLAc"/>
    <property type="match status" value="1"/>
</dbReference>
<comment type="caution">
    <text evidence="21">The sequence shown here is derived from an EMBL/GenBank/DDBJ whole genome shotgun (WGS) entry which is preliminary data.</text>
</comment>
<keyword evidence="11 16" id="KW-0239">DNA-directed DNA polymerase</keyword>
<dbReference type="CDD" id="cd09898">
    <property type="entry name" value="H3TH_53EXO"/>
    <property type="match status" value="1"/>
</dbReference>
<evidence type="ECO:0000256" key="6">
    <source>
        <dbReference type="ARBA" id="ARBA00022705"/>
    </source>
</evidence>
<feature type="domain" description="3'-5' exonuclease" evidence="18">
    <location>
        <begin position="313"/>
        <end position="473"/>
    </location>
</feature>
<evidence type="ECO:0000259" key="19">
    <source>
        <dbReference type="SMART" id="SM00475"/>
    </source>
</evidence>
<dbReference type="InterPro" id="IPR001098">
    <property type="entry name" value="DNA-dir_DNA_pol_A_palm_dom"/>
</dbReference>
<keyword evidence="22" id="KW-1185">Reference proteome</keyword>
<keyword evidence="17" id="KW-0175">Coiled coil</keyword>
<dbReference type="PRINTS" id="PR00868">
    <property type="entry name" value="DNAPOLI"/>
</dbReference>
<name>A0ABT4D330_9CLOT</name>
<dbReference type="SUPFAM" id="SSF47807">
    <property type="entry name" value="5' to 3' exonuclease, C-terminal subdomain"/>
    <property type="match status" value="1"/>
</dbReference>
<comment type="subunit">
    <text evidence="16">Single-chain monomer with multiple functions.</text>
</comment>
<organism evidence="21 22">
    <name type="scientific">Clostridium aestuarii</name>
    <dbReference type="NCBI Taxonomy" id="338193"/>
    <lineage>
        <taxon>Bacteria</taxon>
        <taxon>Bacillati</taxon>
        <taxon>Bacillota</taxon>
        <taxon>Clostridia</taxon>
        <taxon>Eubacteriales</taxon>
        <taxon>Clostridiaceae</taxon>
        <taxon>Clostridium</taxon>
    </lineage>
</organism>
<keyword evidence="13 16" id="KW-0234">DNA repair</keyword>
<keyword evidence="7" id="KW-0540">Nuclease</keyword>
<evidence type="ECO:0000256" key="10">
    <source>
        <dbReference type="ARBA" id="ARBA00022839"/>
    </source>
</evidence>
<dbReference type="Gene3D" id="1.10.150.20">
    <property type="entry name" value="5' to 3' exonuclease, C-terminal subdomain"/>
    <property type="match status" value="2"/>
</dbReference>
<evidence type="ECO:0000256" key="4">
    <source>
        <dbReference type="ARBA" id="ARBA00022679"/>
    </source>
</evidence>
<dbReference type="CDD" id="cd09859">
    <property type="entry name" value="PIN_53EXO"/>
    <property type="match status" value="1"/>
</dbReference>
<evidence type="ECO:0000256" key="7">
    <source>
        <dbReference type="ARBA" id="ARBA00022722"/>
    </source>
</evidence>
<keyword evidence="8 16" id="KW-0227">DNA damage</keyword>
<dbReference type="PANTHER" id="PTHR10133">
    <property type="entry name" value="DNA POLYMERASE I"/>
    <property type="match status" value="1"/>
</dbReference>
<evidence type="ECO:0000256" key="1">
    <source>
        <dbReference type="ARBA" id="ARBA00007705"/>
    </source>
</evidence>
<dbReference type="InterPro" id="IPR002298">
    <property type="entry name" value="DNA_polymerase_A"/>
</dbReference>
<evidence type="ECO:0000313" key="21">
    <source>
        <dbReference type="EMBL" id="MCY6485062.1"/>
    </source>
</evidence>
<feature type="coiled-coil region" evidence="17">
    <location>
        <begin position="465"/>
        <end position="531"/>
    </location>
</feature>
<dbReference type="Pfam" id="PF00476">
    <property type="entry name" value="DNA_pol_A"/>
    <property type="match status" value="1"/>
</dbReference>
<dbReference type="InterPro" id="IPR020046">
    <property type="entry name" value="5-3_exonucl_a-hlix_arch_N"/>
</dbReference>
<dbReference type="InterPro" id="IPR002562">
    <property type="entry name" value="3'-5'_exonuclease_dom"/>
</dbReference>
<dbReference type="InterPro" id="IPR002421">
    <property type="entry name" value="5-3_exonuclease"/>
</dbReference>